<feature type="domain" description="Aldehyde oxidase/xanthine dehydrogenase a/b hammerhead" evidence="3">
    <location>
        <begin position="22"/>
        <end position="138"/>
    </location>
</feature>
<proteinExistence type="predicted"/>
<dbReference type="InterPro" id="IPR036856">
    <property type="entry name" value="Ald_Oxase/Xan_DH_a/b_sf"/>
</dbReference>
<dbReference type="EMBL" id="NEVM01000001">
    <property type="protein sequence ID" value="OZI37411.1"/>
    <property type="molecule type" value="Genomic_DNA"/>
</dbReference>
<protein>
    <recommendedName>
        <fullName evidence="3">Aldehyde oxidase/xanthine dehydrogenase a/b hammerhead domain-containing protein</fullName>
    </recommendedName>
</protein>
<evidence type="ECO:0000259" key="3">
    <source>
        <dbReference type="SMART" id="SM01008"/>
    </source>
</evidence>
<organism evidence="4 5">
    <name type="scientific">Bordetella genomosp. 10</name>
    <dbReference type="NCBI Taxonomy" id="1416804"/>
    <lineage>
        <taxon>Bacteria</taxon>
        <taxon>Pseudomonadati</taxon>
        <taxon>Pseudomonadota</taxon>
        <taxon>Betaproteobacteria</taxon>
        <taxon>Burkholderiales</taxon>
        <taxon>Alcaligenaceae</taxon>
        <taxon>Bordetella</taxon>
    </lineage>
</organism>
<reference evidence="5" key="1">
    <citation type="submission" date="2017-05" db="EMBL/GenBank/DDBJ databases">
        <title>Complete and WGS of Bordetella genogroups.</title>
        <authorList>
            <person name="Spilker T."/>
            <person name="Lipuma J."/>
        </authorList>
    </citation>
    <scope>NUCLEOTIDE SEQUENCE [LARGE SCALE GENOMIC DNA]</scope>
    <source>
        <strain evidence="5">AU16122</strain>
    </source>
</reference>
<keyword evidence="1" id="KW-0500">Molybdenum</keyword>
<dbReference type="SUPFAM" id="SSF56003">
    <property type="entry name" value="Molybdenum cofactor-binding domain"/>
    <property type="match status" value="1"/>
</dbReference>
<dbReference type="Pfam" id="PF20256">
    <property type="entry name" value="MoCoBD_2"/>
    <property type="match status" value="1"/>
</dbReference>
<dbReference type="Proteomes" id="UP000216020">
    <property type="component" value="Unassembled WGS sequence"/>
</dbReference>
<dbReference type="Gene3D" id="3.30.365.10">
    <property type="entry name" value="Aldehyde oxidase/xanthine dehydrogenase, molybdopterin binding domain"/>
    <property type="match status" value="4"/>
</dbReference>
<comment type="caution">
    <text evidence="4">The sequence shown here is derived from an EMBL/GenBank/DDBJ whole genome shotgun (WGS) entry which is preliminary data.</text>
</comment>
<dbReference type="InterPro" id="IPR000674">
    <property type="entry name" value="Ald_Oxase/Xan_DH_a/b"/>
</dbReference>
<dbReference type="GO" id="GO:0016491">
    <property type="term" value="F:oxidoreductase activity"/>
    <property type="evidence" value="ECO:0007669"/>
    <property type="project" value="UniProtKB-KW"/>
</dbReference>
<dbReference type="AlphaFoldDB" id="A0A261SK45"/>
<accession>A0A261SK45</accession>
<sequence>MRNDPTSSPVDALPWLRQAYENGCFTADIHPAGCLHAAFVRAAHPHAEILDISRDVLDDPDVLAFWTANDLPAGIKPIPCIIPLDNRDGSPRADPPRTLMASAKCRYEGEILAMVVARSELAARRAAARCRVSYRLLPAVTDADEAARDGAPLVWDDIPDNLCFDWEMGSSAARDAALRGAAHIVRRRLRNNAIIISPMETRNAIAAFVEKSDSFVLVSATQGAHWTRDVIACDVLGWPASRLEVVTPRVGGSFGAKIFVYPEQVLVLLAAEHLRATVKWSATRTEGCLTDVRGRDNWTDATMALSADGRILAIAADTIANLGAQLSNYGPFSSTTCGAPLLCGPYAIETVHARVRGVLTHTAPLDSYRGAGRPEAHYVLERMIDEAARETGMDPVALRRRNLIDETRLPYTTATGIHIESGMFRANFQRALEEADHAGFAQRREESRARGLRRGIGMANFIETNGGFALAKILERNTGGLPRETARITFLPDAAIRLDVGTQSSGQGHRRAYSRVLADYLSLPAAAIQVAQGRSDRLRQGTGTGGSKSMLSGSTAILDAADETLAKARAWLAARTGISADDIVWRMGRLWMGDIALTLLDAAKMARSESGLQHPFDSHVTATVQSGTHGNGCHICEVEVDPATGRTSVVRYTAVSDFGHLLSPEGVMGQQYGGIAQGLGQALIEECRYDDRGKLASADFSSYHLPQAADMPDARLIFQNTPSGTNRLGLKGCGEAAASAAPPAIMNAVQHALHQESDGIIQMPATPEHVWNALHHRRAKQ</sequence>
<dbReference type="Pfam" id="PF01315">
    <property type="entry name" value="Ald_Xan_dh_C"/>
    <property type="match status" value="1"/>
</dbReference>
<evidence type="ECO:0000313" key="5">
    <source>
        <dbReference type="Proteomes" id="UP000216020"/>
    </source>
</evidence>
<gene>
    <name evidence="4" type="ORF">CAL29_03085</name>
</gene>
<dbReference type="InterPro" id="IPR037165">
    <property type="entry name" value="AldOxase/xan_DH_Mopterin-bd_sf"/>
</dbReference>
<keyword evidence="5" id="KW-1185">Reference proteome</keyword>
<evidence type="ECO:0000313" key="4">
    <source>
        <dbReference type="EMBL" id="OZI37411.1"/>
    </source>
</evidence>
<evidence type="ECO:0000256" key="1">
    <source>
        <dbReference type="ARBA" id="ARBA00022505"/>
    </source>
</evidence>
<keyword evidence="2" id="KW-0560">Oxidoreductase</keyword>
<dbReference type="Gene3D" id="3.90.1170.50">
    <property type="entry name" value="Aldehyde oxidase/xanthine dehydrogenase, a/b hammerhead"/>
    <property type="match status" value="1"/>
</dbReference>
<dbReference type="SMART" id="SM01008">
    <property type="entry name" value="Ald_Xan_dh_C"/>
    <property type="match status" value="1"/>
</dbReference>
<dbReference type="InterPro" id="IPR016208">
    <property type="entry name" value="Ald_Oxase/xanthine_DH-like"/>
</dbReference>
<dbReference type="PANTHER" id="PTHR11908:SF132">
    <property type="entry name" value="ALDEHYDE OXIDASE 1-RELATED"/>
    <property type="match status" value="1"/>
</dbReference>
<dbReference type="Pfam" id="PF02738">
    <property type="entry name" value="MoCoBD_1"/>
    <property type="match status" value="1"/>
</dbReference>
<dbReference type="SUPFAM" id="SSF54665">
    <property type="entry name" value="CO dehydrogenase molybdoprotein N-domain-like"/>
    <property type="match status" value="1"/>
</dbReference>
<dbReference type="RefSeq" id="WP_094851517.1">
    <property type="nucleotide sequence ID" value="NZ_NEVM01000001.1"/>
</dbReference>
<dbReference type="InterPro" id="IPR008274">
    <property type="entry name" value="AldOxase/xan_DH_MoCoBD1"/>
</dbReference>
<dbReference type="PANTHER" id="PTHR11908">
    <property type="entry name" value="XANTHINE DEHYDROGENASE"/>
    <property type="match status" value="1"/>
</dbReference>
<evidence type="ECO:0000256" key="2">
    <source>
        <dbReference type="ARBA" id="ARBA00023002"/>
    </source>
</evidence>
<name>A0A261SK45_9BORD</name>
<dbReference type="InterPro" id="IPR046867">
    <property type="entry name" value="AldOxase/xan_DH_MoCoBD2"/>
</dbReference>
<dbReference type="OrthoDB" id="221297at2"/>
<dbReference type="GO" id="GO:0005506">
    <property type="term" value="F:iron ion binding"/>
    <property type="evidence" value="ECO:0007669"/>
    <property type="project" value="InterPro"/>
</dbReference>